<gene>
    <name evidence="9 13" type="primary">thiE</name>
    <name evidence="13" type="ORF">GCM10022228_21380</name>
</gene>
<keyword evidence="14" id="KW-1185">Reference proteome</keyword>
<dbReference type="InterPro" id="IPR022998">
    <property type="entry name" value="ThiamineP_synth_TenI"/>
</dbReference>
<keyword evidence="5 9" id="KW-0784">Thiamine biosynthesis</keyword>
<dbReference type="HAMAP" id="MF_00097">
    <property type="entry name" value="TMP_synthase"/>
    <property type="match status" value="1"/>
</dbReference>
<evidence type="ECO:0000256" key="4">
    <source>
        <dbReference type="ARBA" id="ARBA00022842"/>
    </source>
</evidence>
<evidence type="ECO:0000256" key="10">
    <source>
        <dbReference type="RuleBase" id="RU003826"/>
    </source>
</evidence>
<feature type="binding site" evidence="9">
    <location>
        <position position="76"/>
    </location>
    <ligand>
        <name>Mg(2+)</name>
        <dbReference type="ChEBI" id="CHEBI:18420"/>
    </ligand>
</feature>
<evidence type="ECO:0000256" key="11">
    <source>
        <dbReference type="RuleBase" id="RU004253"/>
    </source>
</evidence>
<sequence>MDFDLSVYLVTDAALCGEVGVEHTVEEAVAGGVTVVQLRDKHAADEVMIEQARRLKEALDDYAELHGRRVPLIINDRLNVALESGADGLHVGQSDTAARDARRAMGEEAIIGLSLNSAEQLARAPLEVLDYVGLGPVFATQSKKDHAAPLGFDGLMALATACPLPGVAIGGIKPVHIQTVKKSGAQGVAVVSAICGQPSPRQAAAELADTWLQTPAWG</sequence>
<dbReference type="EMBL" id="BAAAZT010000076">
    <property type="protein sequence ID" value="GAA3910203.1"/>
    <property type="molecule type" value="Genomic_DNA"/>
</dbReference>
<evidence type="ECO:0000256" key="5">
    <source>
        <dbReference type="ARBA" id="ARBA00022977"/>
    </source>
</evidence>
<dbReference type="Proteomes" id="UP001500133">
    <property type="component" value="Unassembled WGS sequence"/>
</dbReference>
<feature type="binding site" evidence="9">
    <location>
        <position position="95"/>
    </location>
    <ligand>
        <name>Mg(2+)</name>
        <dbReference type="ChEBI" id="CHEBI:18420"/>
    </ligand>
</feature>
<dbReference type="PANTHER" id="PTHR20857">
    <property type="entry name" value="THIAMINE-PHOSPHATE PYROPHOSPHORYLASE"/>
    <property type="match status" value="1"/>
</dbReference>
<evidence type="ECO:0000313" key="13">
    <source>
        <dbReference type="EMBL" id="GAA3910203.1"/>
    </source>
</evidence>
<dbReference type="InterPro" id="IPR013785">
    <property type="entry name" value="Aldolase_TIM"/>
</dbReference>
<keyword evidence="2 9" id="KW-0808">Transferase</keyword>
<dbReference type="EC" id="2.5.1.3" evidence="9"/>
<accession>A0ABP7LZU2</accession>
<dbReference type="RefSeq" id="WP_344704928.1">
    <property type="nucleotide sequence ID" value="NZ_BAAAZT010000076.1"/>
</dbReference>
<dbReference type="Pfam" id="PF02581">
    <property type="entry name" value="TMP-TENI"/>
    <property type="match status" value="1"/>
</dbReference>
<comment type="function">
    <text evidence="9">Condenses 4-methyl-5-(beta-hydroxyethyl)thiazole monophosphate (THZ-P) and 2-methyl-4-amino-5-hydroxymethyl pyrimidine pyrophosphate (HMP-PP) to form thiamine monophosphate (TMP).</text>
</comment>
<comment type="catalytic activity">
    <reaction evidence="7 9 10">
        <text>2-(2-carboxy-4-methylthiazol-5-yl)ethyl phosphate + 4-amino-2-methyl-5-(diphosphooxymethyl)pyrimidine + 2 H(+) = thiamine phosphate + CO2 + diphosphate</text>
        <dbReference type="Rhea" id="RHEA:47848"/>
        <dbReference type="ChEBI" id="CHEBI:15378"/>
        <dbReference type="ChEBI" id="CHEBI:16526"/>
        <dbReference type="ChEBI" id="CHEBI:33019"/>
        <dbReference type="ChEBI" id="CHEBI:37575"/>
        <dbReference type="ChEBI" id="CHEBI:57841"/>
        <dbReference type="ChEBI" id="CHEBI:62890"/>
        <dbReference type="EC" id="2.5.1.3"/>
    </reaction>
</comment>
<comment type="caution">
    <text evidence="13">The sequence shown here is derived from an EMBL/GenBank/DDBJ whole genome shotgun (WGS) entry which is preliminary data.</text>
</comment>
<feature type="binding site" evidence="9">
    <location>
        <begin position="140"/>
        <end position="142"/>
    </location>
    <ligand>
        <name>2-[(2R,5Z)-2-carboxy-4-methylthiazol-5(2H)-ylidene]ethyl phosphate</name>
        <dbReference type="ChEBI" id="CHEBI:62899"/>
    </ligand>
</feature>
<keyword evidence="4 9" id="KW-0460">Magnesium</keyword>
<evidence type="ECO:0000256" key="1">
    <source>
        <dbReference type="ARBA" id="ARBA00005165"/>
    </source>
</evidence>
<dbReference type="InterPro" id="IPR034291">
    <property type="entry name" value="TMP_synthase"/>
</dbReference>
<name>A0ABP7LZU2_9GAMM</name>
<comment type="similarity">
    <text evidence="9 10">Belongs to the thiamine-phosphate synthase family.</text>
</comment>
<feature type="binding site" evidence="9">
    <location>
        <position position="114"/>
    </location>
    <ligand>
        <name>4-amino-2-methyl-5-(diphosphooxymethyl)pyrimidine</name>
        <dbReference type="ChEBI" id="CHEBI:57841"/>
    </ligand>
</feature>
<organism evidence="13 14">
    <name type="scientific">Halomonas cibimaris</name>
    <dbReference type="NCBI Taxonomy" id="657012"/>
    <lineage>
        <taxon>Bacteria</taxon>
        <taxon>Pseudomonadati</taxon>
        <taxon>Pseudomonadota</taxon>
        <taxon>Gammaproteobacteria</taxon>
        <taxon>Oceanospirillales</taxon>
        <taxon>Halomonadaceae</taxon>
        <taxon>Halomonas</taxon>
    </lineage>
</organism>
<dbReference type="Gene3D" id="3.20.20.70">
    <property type="entry name" value="Aldolase class I"/>
    <property type="match status" value="1"/>
</dbReference>
<comment type="catalytic activity">
    <reaction evidence="6 9 10">
        <text>4-methyl-5-(2-phosphooxyethyl)-thiazole + 4-amino-2-methyl-5-(diphosphooxymethyl)pyrimidine + H(+) = thiamine phosphate + diphosphate</text>
        <dbReference type="Rhea" id="RHEA:22328"/>
        <dbReference type="ChEBI" id="CHEBI:15378"/>
        <dbReference type="ChEBI" id="CHEBI:33019"/>
        <dbReference type="ChEBI" id="CHEBI:37575"/>
        <dbReference type="ChEBI" id="CHEBI:57841"/>
        <dbReference type="ChEBI" id="CHEBI:58296"/>
        <dbReference type="EC" id="2.5.1.3"/>
    </reaction>
</comment>
<comment type="pathway">
    <text evidence="1 9 11">Cofactor biosynthesis; thiamine diphosphate biosynthesis; thiamine phosphate from 4-amino-2-methyl-5-diphosphomethylpyrimidine and 4-methyl-5-(2-phosphoethyl)-thiazole: step 1/1.</text>
</comment>
<feature type="domain" description="Thiamine phosphate synthase/TenI" evidence="12">
    <location>
        <begin position="7"/>
        <end position="194"/>
    </location>
</feature>
<feature type="binding site" evidence="9">
    <location>
        <position position="171"/>
    </location>
    <ligand>
        <name>2-[(2R,5Z)-2-carboxy-4-methylthiazol-5(2H)-ylidene]ethyl phosphate</name>
        <dbReference type="ChEBI" id="CHEBI:62899"/>
    </ligand>
</feature>
<keyword evidence="3 9" id="KW-0479">Metal-binding</keyword>
<evidence type="ECO:0000259" key="12">
    <source>
        <dbReference type="Pfam" id="PF02581"/>
    </source>
</evidence>
<dbReference type="CDD" id="cd00564">
    <property type="entry name" value="TMP_TenI"/>
    <property type="match status" value="1"/>
</dbReference>
<evidence type="ECO:0000256" key="8">
    <source>
        <dbReference type="ARBA" id="ARBA00047883"/>
    </source>
</evidence>
<comment type="catalytic activity">
    <reaction evidence="8 9 10">
        <text>2-[(2R,5Z)-2-carboxy-4-methylthiazol-5(2H)-ylidene]ethyl phosphate + 4-amino-2-methyl-5-(diphosphooxymethyl)pyrimidine + 2 H(+) = thiamine phosphate + CO2 + diphosphate</text>
        <dbReference type="Rhea" id="RHEA:47844"/>
        <dbReference type="ChEBI" id="CHEBI:15378"/>
        <dbReference type="ChEBI" id="CHEBI:16526"/>
        <dbReference type="ChEBI" id="CHEBI:33019"/>
        <dbReference type="ChEBI" id="CHEBI:37575"/>
        <dbReference type="ChEBI" id="CHEBI:57841"/>
        <dbReference type="ChEBI" id="CHEBI:62899"/>
        <dbReference type="EC" id="2.5.1.3"/>
    </reaction>
</comment>
<feature type="binding site" evidence="9">
    <location>
        <begin position="37"/>
        <end position="41"/>
    </location>
    <ligand>
        <name>4-amino-2-methyl-5-(diphosphooxymethyl)pyrimidine</name>
        <dbReference type="ChEBI" id="CHEBI:57841"/>
    </ligand>
</feature>
<evidence type="ECO:0000256" key="3">
    <source>
        <dbReference type="ARBA" id="ARBA00022723"/>
    </source>
</evidence>
<evidence type="ECO:0000256" key="7">
    <source>
        <dbReference type="ARBA" id="ARBA00047851"/>
    </source>
</evidence>
<feature type="binding site" evidence="9">
    <location>
        <position position="143"/>
    </location>
    <ligand>
        <name>4-amino-2-methyl-5-(diphosphooxymethyl)pyrimidine</name>
        <dbReference type="ChEBI" id="CHEBI:57841"/>
    </ligand>
</feature>
<feature type="binding site" evidence="9">
    <location>
        <position position="75"/>
    </location>
    <ligand>
        <name>4-amino-2-methyl-5-(diphosphooxymethyl)pyrimidine</name>
        <dbReference type="ChEBI" id="CHEBI:57841"/>
    </ligand>
</feature>
<dbReference type="InterPro" id="IPR036206">
    <property type="entry name" value="ThiamineP_synth_sf"/>
</dbReference>
<evidence type="ECO:0000256" key="6">
    <source>
        <dbReference type="ARBA" id="ARBA00047334"/>
    </source>
</evidence>
<dbReference type="PANTHER" id="PTHR20857:SF23">
    <property type="entry name" value="THIAMINE BIOSYNTHETIC BIFUNCTIONAL ENZYME"/>
    <property type="match status" value="1"/>
</dbReference>
<evidence type="ECO:0000313" key="14">
    <source>
        <dbReference type="Proteomes" id="UP001500133"/>
    </source>
</evidence>
<comment type="cofactor">
    <cofactor evidence="9">
        <name>Mg(2+)</name>
        <dbReference type="ChEBI" id="CHEBI:18420"/>
    </cofactor>
    <text evidence="9">Binds 1 Mg(2+) ion per subunit.</text>
</comment>
<reference evidence="14" key="1">
    <citation type="journal article" date="2019" name="Int. J. Syst. Evol. Microbiol.">
        <title>The Global Catalogue of Microorganisms (GCM) 10K type strain sequencing project: providing services to taxonomists for standard genome sequencing and annotation.</title>
        <authorList>
            <consortium name="The Broad Institute Genomics Platform"/>
            <consortium name="The Broad Institute Genome Sequencing Center for Infectious Disease"/>
            <person name="Wu L."/>
            <person name="Ma J."/>
        </authorList>
    </citation>
    <scope>NUCLEOTIDE SEQUENCE [LARGE SCALE GENOMIC DNA]</scope>
    <source>
        <strain evidence="14">JCM 16914</strain>
    </source>
</reference>
<dbReference type="NCBIfam" id="TIGR00693">
    <property type="entry name" value="thiE"/>
    <property type="match status" value="1"/>
</dbReference>
<evidence type="ECO:0000256" key="2">
    <source>
        <dbReference type="ARBA" id="ARBA00022679"/>
    </source>
</evidence>
<feature type="binding site" evidence="9">
    <location>
        <begin position="191"/>
        <end position="192"/>
    </location>
    <ligand>
        <name>2-[(2R,5Z)-2-carboxy-4-methylthiazol-5(2H)-ylidene]ethyl phosphate</name>
        <dbReference type="ChEBI" id="CHEBI:62899"/>
    </ligand>
</feature>
<evidence type="ECO:0000256" key="9">
    <source>
        <dbReference type="HAMAP-Rule" id="MF_00097"/>
    </source>
</evidence>
<dbReference type="SUPFAM" id="SSF51391">
    <property type="entry name" value="Thiamin phosphate synthase"/>
    <property type="match status" value="1"/>
</dbReference>
<proteinExistence type="inferred from homology"/>
<protein>
    <recommendedName>
        <fullName evidence="9">Thiamine-phosphate synthase</fullName>
        <shortName evidence="9">TP synthase</shortName>
        <shortName evidence="9">TPS</shortName>
        <ecNumber evidence="9">2.5.1.3</ecNumber>
    </recommendedName>
    <alternativeName>
        <fullName evidence="9">Thiamine-phosphate pyrophosphorylase</fullName>
        <shortName evidence="9">TMP pyrophosphorylase</shortName>
        <shortName evidence="9">TMP-PPase</shortName>
    </alternativeName>
</protein>